<dbReference type="PANTHER" id="PTHR12383">
    <property type="entry name" value="PROTEASE FAMILY S26 MITOCHONDRIAL INNER MEMBRANE PROTEASE-RELATED"/>
    <property type="match status" value="1"/>
</dbReference>
<keyword evidence="2" id="KW-0378">Hydrolase</keyword>
<dbReference type="InterPro" id="IPR052064">
    <property type="entry name" value="Mito_IMP1_subunit"/>
</dbReference>
<sequence>MARWGTAVVSGPSMVPTLRHGDRLLIRWGAAVRPGDVVVARHPEQPSLLIVKRAEGRRDGGWWLLGDNPFAEGDSRGFGAVPEGDVLARVVLRYRPRPAVLSRRLRAR</sequence>
<reference evidence="5 6" key="1">
    <citation type="submission" date="2020-07" db="EMBL/GenBank/DDBJ databases">
        <title>Sequencing the genomes of 1000 actinobacteria strains.</title>
        <authorList>
            <person name="Klenk H.-P."/>
        </authorList>
    </citation>
    <scope>NUCLEOTIDE SEQUENCE [LARGE SCALE GENOMIC DNA]</scope>
    <source>
        <strain evidence="5 6">DSM 42178</strain>
    </source>
</reference>
<dbReference type="AlphaFoldDB" id="A0A853A799"/>
<comment type="caution">
    <text evidence="5">The sequence shown here is derived from an EMBL/GenBank/DDBJ whole genome shotgun (WGS) entry which is preliminary data.</text>
</comment>
<keyword evidence="6" id="KW-1185">Reference proteome</keyword>
<evidence type="ECO:0000313" key="6">
    <source>
        <dbReference type="Proteomes" id="UP000567795"/>
    </source>
</evidence>
<evidence type="ECO:0000256" key="2">
    <source>
        <dbReference type="ARBA" id="ARBA00022801"/>
    </source>
</evidence>
<dbReference type="CDD" id="cd06530">
    <property type="entry name" value="S26_SPase_I"/>
    <property type="match status" value="1"/>
</dbReference>
<dbReference type="EMBL" id="JACBZD010000001">
    <property type="protein sequence ID" value="NYI06322.1"/>
    <property type="molecule type" value="Genomic_DNA"/>
</dbReference>
<dbReference type="RefSeq" id="WP_179814926.1">
    <property type="nucleotide sequence ID" value="NZ_JACBZD010000001.1"/>
</dbReference>
<dbReference type="GO" id="GO:0006465">
    <property type="term" value="P:signal peptide processing"/>
    <property type="evidence" value="ECO:0007669"/>
    <property type="project" value="InterPro"/>
</dbReference>
<dbReference type="InterPro" id="IPR019533">
    <property type="entry name" value="Peptidase_S26"/>
</dbReference>
<proteinExistence type="predicted"/>
<protein>
    <submittedName>
        <fullName evidence="5">Nickel-type superoxide dismutase maturation protease</fullName>
    </submittedName>
</protein>
<evidence type="ECO:0000256" key="1">
    <source>
        <dbReference type="ARBA" id="ARBA00004308"/>
    </source>
</evidence>
<feature type="domain" description="Peptidase S24/S26A/S26B/S26C" evidence="4">
    <location>
        <begin position="8"/>
        <end position="69"/>
    </location>
</feature>
<comment type="subcellular location">
    <subcellularLocation>
        <location evidence="1">Endomembrane system</location>
    </subcellularLocation>
</comment>
<organism evidence="5 6">
    <name type="scientific">Allostreptomyces psammosilenae</name>
    <dbReference type="NCBI Taxonomy" id="1892865"/>
    <lineage>
        <taxon>Bacteria</taxon>
        <taxon>Bacillati</taxon>
        <taxon>Actinomycetota</taxon>
        <taxon>Actinomycetes</taxon>
        <taxon>Kitasatosporales</taxon>
        <taxon>Streptomycetaceae</taxon>
        <taxon>Allostreptomyces</taxon>
    </lineage>
</organism>
<keyword evidence="3" id="KW-0472">Membrane</keyword>
<dbReference type="InterPro" id="IPR015927">
    <property type="entry name" value="Peptidase_S24_S26A/B/C"/>
</dbReference>
<evidence type="ECO:0000256" key="3">
    <source>
        <dbReference type="ARBA" id="ARBA00023136"/>
    </source>
</evidence>
<name>A0A853A799_9ACTN</name>
<dbReference type="Gene3D" id="2.10.109.10">
    <property type="entry name" value="Umud Fragment, subunit A"/>
    <property type="match status" value="1"/>
</dbReference>
<dbReference type="Pfam" id="PF00717">
    <property type="entry name" value="Peptidase_S24"/>
    <property type="match status" value="1"/>
</dbReference>
<dbReference type="Proteomes" id="UP000567795">
    <property type="component" value="Unassembled WGS sequence"/>
</dbReference>
<keyword evidence="5" id="KW-0645">Protease</keyword>
<evidence type="ECO:0000313" key="5">
    <source>
        <dbReference type="EMBL" id="NYI06322.1"/>
    </source>
</evidence>
<gene>
    <name evidence="5" type="ORF">FHU37_003265</name>
</gene>
<dbReference type="InterPro" id="IPR014124">
    <property type="entry name" value="Pept_S26A_Sod_Ni_maturase"/>
</dbReference>
<dbReference type="GO" id="GO:0004252">
    <property type="term" value="F:serine-type endopeptidase activity"/>
    <property type="evidence" value="ECO:0007669"/>
    <property type="project" value="InterPro"/>
</dbReference>
<accession>A0A853A799</accession>
<dbReference type="NCBIfam" id="TIGR02754">
    <property type="entry name" value="sod_Ni_protease"/>
    <property type="match status" value="1"/>
</dbReference>
<evidence type="ECO:0000259" key="4">
    <source>
        <dbReference type="Pfam" id="PF00717"/>
    </source>
</evidence>
<dbReference type="PANTHER" id="PTHR12383:SF16">
    <property type="entry name" value="MITOCHONDRIAL INNER MEMBRANE PROTEASE SUBUNIT 1"/>
    <property type="match status" value="1"/>
</dbReference>
<dbReference type="GO" id="GO:0012505">
    <property type="term" value="C:endomembrane system"/>
    <property type="evidence" value="ECO:0007669"/>
    <property type="project" value="UniProtKB-SubCell"/>
</dbReference>
<dbReference type="SUPFAM" id="SSF51306">
    <property type="entry name" value="LexA/Signal peptidase"/>
    <property type="match status" value="1"/>
</dbReference>
<dbReference type="InterPro" id="IPR036286">
    <property type="entry name" value="LexA/Signal_pep-like_sf"/>
</dbReference>